<dbReference type="KEGG" id="vg:20283052"/>
<organism evidence="1 2">
    <name type="scientific">Bacillus phage Riley</name>
    <dbReference type="NCBI Taxonomy" id="1486662"/>
    <lineage>
        <taxon>Viruses</taxon>
        <taxon>Duplodnaviria</taxon>
        <taxon>Heunggongvirae</taxon>
        <taxon>Uroviricota</taxon>
        <taxon>Caudoviricetes</taxon>
        <taxon>Herelleviridae</taxon>
        <taxon>Bastillevirinae</taxon>
        <taxon>Bequatrovirus</taxon>
        <taxon>Bequatrovirus riley</taxon>
    </lineage>
</organism>
<dbReference type="Proteomes" id="UP000028561">
    <property type="component" value="Segment"/>
</dbReference>
<dbReference type="RefSeq" id="YP_009055830.1">
    <property type="nucleotide sequence ID" value="NC_024788.1"/>
</dbReference>
<proteinExistence type="predicted"/>
<evidence type="ECO:0000313" key="1">
    <source>
        <dbReference type="EMBL" id="AIF71941.1"/>
    </source>
</evidence>
<name>A0A075M4I3_9CAUD</name>
<keyword evidence="2" id="KW-1185">Reference proteome</keyword>
<dbReference type="EMBL" id="KJ489402">
    <property type="protein sequence ID" value="AIF71941.1"/>
    <property type="molecule type" value="Genomic_DNA"/>
</dbReference>
<dbReference type="GeneID" id="20283052"/>
<sequence>MFVTSEIEYISKYGVEVNVRKDTYNRLTLSIFDFSVLGIIENGERKEMITRAINNFILKFIVETKLKEALDEFIGKPIDDSLIYTIQYTIKQKMDYYENINGLEFSRILGVHIMNYVHGCLLELETGCVH</sequence>
<protein>
    <submittedName>
        <fullName evidence="1">Uncharacterized protein</fullName>
    </submittedName>
</protein>
<accession>A0A075M4I3</accession>
<reference evidence="2" key="1">
    <citation type="submission" date="2014-09" db="EMBL/GenBank/DDBJ databases">
        <title>Genomic characterization and comparison of seven Myoviridae bacteriophage infecting Bacillus thuringiensis.</title>
        <authorList>
            <person name="Sauder A.B."/>
            <person name="McKenzie Q.R."/>
            <person name="Temple L.M."/>
            <person name="Alexis B.K."/>
            <person name="Al-Atrache Z."/>
            <person name="Lewis L.O."/>
            <person name="Loesser-Casey K.E."/>
            <person name="Mitchell K.J."/>
        </authorList>
    </citation>
    <scope>NUCLEOTIDE SEQUENCE [LARGE SCALE GENOMIC DNA]</scope>
</reference>
<evidence type="ECO:0000313" key="2">
    <source>
        <dbReference type="Proteomes" id="UP000028561"/>
    </source>
</evidence>
<reference evidence="1 2" key="2">
    <citation type="journal article" date="2016" name="Virology (Lond)">
        <title>Genomic characterization and comparison of seven Myoviridae bacteriophage infecting Bacillus thuringiensis.</title>
        <authorList>
            <person name="Sauder A.B."/>
            <person name="Quinn M.R."/>
            <person name="Brouillette A."/>
            <person name="Caruso S."/>
            <person name="Cresawn S."/>
            <person name="Erill I."/>
            <person name="Lewis L."/>
            <person name="Loesser-Casey K."/>
            <person name="Pate M."/>
            <person name="Scott C."/>
            <person name="Stockwell S."/>
            <person name="Temple L."/>
        </authorList>
    </citation>
    <scope>NUCLEOTIDE SEQUENCE [LARGE SCALE GENOMIC DNA]</scope>
</reference>